<dbReference type="AlphaFoldDB" id="A0A1D3JGI5"/>
<protein>
    <recommendedName>
        <fullName evidence="3">PIR protein</fullName>
    </recommendedName>
</protein>
<evidence type="ECO:0000313" key="1">
    <source>
        <dbReference type="EMBL" id="SBT85001.1"/>
    </source>
</evidence>
<gene>
    <name evidence="1" type="primary">PocGH01_00057100</name>
    <name evidence="1" type="ORF">POCGH01_00057100</name>
</gene>
<accession>A0A1D3JGI5</accession>
<dbReference type="EMBL" id="FLRI01000612">
    <property type="protein sequence ID" value="SBT85001.1"/>
    <property type="molecule type" value="Genomic_DNA"/>
</dbReference>
<proteinExistence type="predicted"/>
<dbReference type="VEuPathDB" id="PlasmoDB:PocGH01_00057100"/>
<evidence type="ECO:0000313" key="2">
    <source>
        <dbReference type="Proteomes" id="UP000242942"/>
    </source>
</evidence>
<reference evidence="1 2" key="1">
    <citation type="submission" date="2016-06" db="EMBL/GenBank/DDBJ databases">
        <authorList>
            <consortium name="Pathogen Informatics"/>
        </authorList>
    </citation>
    <scope>NUCLEOTIDE SEQUENCE [LARGE SCALE GENOMIC DNA]</scope>
    <source>
        <strain evidence="1">PocGH01</strain>
    </source>
</reference>
<name>A0A1D3JGI5_PLAOA</name>
<keyword evidence="2" id="KW-1185">Reference proteome</keyword>
<organism evidence="1 2">
    <name type="scientific">Plasmodium ovale</name>
    <name type="common">malaria parasite P. ovale</name>
    <dbReference type="NCBI Taxonomy" id="36330"/>
    <lineage>
        <taxon>Eukaryota</taxon>
        <taxon>Sar</taxon>
        <taxon>Alveolata</taxon>
        <taxon>Apicomplexa</taxon>
        <taxon>Aconoidasida</taxon>
        <taxon>Haemosporida</taxon>
        <taxon>Plasmodiidae</taxon>
        <taxon>Plasmodium</taxon>
        <taxon>Plasmodium (Plasmodium)</taxon>
    </lineage>
</organism>
<sequence length="107" mass="12789">MMMKKNNRLYDRIFNLNVNGNENNNVNYITVNIYLLSKGYNCFQNIKNYIYVNDDLYKMLKELCECINPNKTYCGVLKYIKTINIGEYLSKLTCLKYNVLNLLRKNF</sequence>
<dbReference type="Proteomes" id="UP000242942">
    <property type="component" value="Unassembled WGS sequence"/>
</dbReference>
<evidence type="ECO:0008006" key="3">
    <source>
        <dbReference type="Google" id="ProtNLM"/>
    </source>
</evidence>